<evidence type="ECO:0000313" key="1">
    <source>
        <dbReference type="EMBL" id="KMU73360.1"/>
    </source>
</evidence>
<dbReference type="Proteomes" id="UP000054559">
    <property type="component" value="Unassembled WGS sequence"/>
</dbReference>
<accession>A0A0J8QLR8</accession>
<gene>
    <name evidence="1" type="ORF">CISG_10013</name>
</gene>
<organism evidence="1 2">
    <name type="scientific">Coccidioides immitis RMSCC 3703</name>
    <dbReference type="NCBI Taxonomy" id="454286"/>
    <lineage>
        <taxon>Eukaryota</taxon>
        <taxon>Fungi</taxon>
        <taxon>Dikarya</taxon>
        <taxon>Ascomycota</taxon>
        <taxon>Pezizomycotina</taxon>
        <taxon>Eurotiomycetes</taxon>
        <taxon>Eurotiomycetidae</taxon>
        <taxon>Onygenales</taxon>
        <taxon>Onygenaceae</taxon>
        <taxon>Coccidioides</taxon>
    </lineage>
</organism>
<sequence>MVITCHKCITVRTNHMKLVLDIGAKVRSNYFALIDAPDHSASAVTIHCLCATSAPPTTAAATPPPPSLSTTISLPPPSAVRVSACQMAGIRAPVWFRKPVLEEQEKKKKEKKKKKKEE</sequence>
<dbReference type="EMBL" id="DS268245">
    <property type="protein sequence ID" value="KMU73360.1"/>
    <property type="molecule type" value="Genomic_DNA"/>
</dbReference>
<name>A0A0J8QLR8_COCIT</name>
<dbReference type="STRING" id="454286.A0A0J8QLR8"/>
<dbReference type="OrthoDB" id="4210093at2759"/>
<protein>
    <submittedName>
        <fullName evidence="1">Uncharacterized protein</fullName>
    </submittedName>
</protein>
<evidence type="ECO:0000313" key="2">
    <source>
        <dbReference type="Proteomes" id="UP000054559"/>
    </source>
</evidence>
<reference evidence="2" key="1">
    <citation type="journal article" date="2010" name="Genome Res.">
        <title>Population genomic sequencing of Coccidioides fungi reveals recent hybridization and transposon control.</title>
        <authorList>
            <person name="Neafsey D.E."/>
            <person name="Barker B.M."/>
            <person name="Sharpton T.J."/>
            <person name="Stajich J.E."/>
            <person name="Park D.J."/>
            <person name="Whiston E."/>
            <person name="Hung C.-Y."/>
            <person name="McMahan C."/>
            <person name="White J."/>
            <person name="Sykes S."/>
            <person name="Heiman D."/>
            <person name="Young S."/>
            <person name="Zeng Q."/>
            <person name="Abouelleil A."/>
            <person name="Aftuck L."/>
            <person name="Bessette D."/>
            <person name="Brown A."/>
            <person name="FitzGerald M."/>
            <person name="Lui A."/>
            <person name="Macdonald J.P."/>
            <person name="Priest M."/>
            <person name="Orbach M.J."/>
            <person name="Galgiani J.N."/>
            <person name="Kirkland T.N."/>
            <person name="Cole G.T."/>
            <person name="Birren B.W."/>
            <person name="Henn M.R."/>
            <person name="Taylor J.W."/>
            <person name="Rounsley S.D."/>
        </authorList>
    </citation>
    <scope>NUCLEOTIDE SEQUENCE [LARGE SCALE GENOMIC DNA]</scope>
    <source>
        <strain evidence="2">RMSCC 3703</strain>
    </source>
</reference>
<proteinExistence type="predicted"/>
<dbReference type="AlphaFoldDB" id="A0A0J8QLR8"/>